<gene>
    <name evidence="2" type="ORF">EXN66_Car000379</name>
</gene>
<keyword evidence="1" id="KW-1133">Transmembrane helix</keyword>
<organism evidence="2 3">
    <name type="scientific">Channa argus</name>
    <name type="common">Northern snakehead</name>
    <name type="synonym">Ophicephalus argus</name>
    <dbReference type="NCBI Taxonomy" id="215402"/>
    <lineage>
        <taxon>Eukaryota</taxon>
        <taxon>Metazoa</taxon>
        <taxon>Chordata</taxon>
        <taxon>Craniata</taxon>
        <taxon>Vertebrata</taxon>
        <taxon>Euteleostomi</taxon>
        <taxon>Actinopterygii</taxon>
        <taxon>Neopterygii</taxon>
        <taxon>Teleostei</taxon>
        <taxon>Neoteleostei</taxon>
        <taxon>Acanthomorphata</taxon>
        <taxon>Anabantaria</taxon>
        <taxon>Anabantiformes</taxon>
        <taxon>Channoidei</taxon>
        <taxon>Channidae</taxon>
        <taxon>Channa</taxon>
    </lineage>
</organism>
<dbReference type="EMBL" id="CM015712">
    <property type="protein sequence ID" value="KAF3707206.1"/>
    <property type="molecule type" value="Genomic_DNA"/>
</dbReference>
<reference evidence="3" key="2">
    <citation type="submission" date="2019-02" db="EMBL/GenBank/DDBJ databases">
        <title>Opniocepnalus argus Var Kimnra genome.</title>
        <authorList>
            <person name="Zhou C."/>
            <person name="Xiao S."/>
        </authorList>
    </citation>
    <scope>NUCLEOTIDE SEQUENCE [LARGE SCALE GENOMIC DNA]</scope>
</reference>
<dbReference type="Proteomes" id="UP000503349">
    <property type="component" value="Chromosome 1"/>
</dbReference>
<name>A0A6G1QYQ3_CHAAH</name>
<keyword evidence="1" id="KW-0472">Membrane</keyword>
<proteinExistence type="predicted"/>
<reference evidence="2 3" key="1">
    <citation type="submission" date="2019-02" db="EMBL/GenBank/DDBJ databases">
        <title>Opniocepnalus argus genome.</title>
        <authorList>
            <person name="Zhou C."/>
            <person name="Xiao S."/>
        </authorList>
    </citation>
    <scope>NUCLEOTIDE SEQUENCE [LARGE SCALE GENOMIC DNA]</scope>
    <source>
        <strain evidence="2">OARG1902GOOAL</strain>
        <tissue evidence="2">Muscle</tissue>
    </source>
</reference>
<evidence type="ECO:0000256" key="1">
    <source>
        <dbReference type="SAM" id="Phobius"/>
    </source>
</evidence>
<accession>A0A6G1QYQ3</accession>
<evidence type="ECO:0000313" key="2">
    <source>
        <dbReference type="EMBL" id="KAF3707206.1"/>
    </source>
</evidence>
<dbReference type="AlphaFoldDB" id="A0A6G1QYQ3"/>
<feature type="transmembrane region" description="Helical" evidence="1">
    <location>
        <begin position="38"/>
        <end position="58"/>
    </location>
</feature>
<keyword evidence="1" id="KW-0812">Transmembrane</keyword>
<protein>
    <submittedName>
        <fullName evidence="2">Uncharacterized protein</fullName>
    </submittedName>
</protein>
<keyword evidence="3" id="KW-1185">Reference proteome</keyword>
<sequence>MQNRSRFSDCDMCSVANMAKLMVLLLFCHQVSTPTSYGHNNAVQTFMCLFFFFSFQLFPFRSRHSKSSAFI</sequence>
<feature type="transmembrane region" description="Helical" evidence="1">
    <location>
        <begin position="12"/>
        <end position="32"/>
    </location>
</feature>
<evidence type="ECO:0000313" key="3">
    <source>
        <dbReference type="Proteomes" id="UP000503349"/>
    </source>
</evidence>